<feature type="region of interest" description="Disordered" evidence="4">
    <location>
        <begin position="829"/>
        <end position="877"/>
    </location>
</feature>
<feature type="compositionally biased region" description="Basic and acidic residues" evidence="4">
    <location>
        <begin position="1129"/>
        <end position="1139"/>
    </location>
</feature>
<dbReference type="PANTHER" id="PTHR46227">
    <property type="entry name" value="GLUTAMATE RECEPTOR-INTERACTING PROTEIN GRIP"/>
    <property type="match status" value="1"/>
</dbReference>
<feature type="region of interest" description="Disordered" evidence="4">
    <location>
        <begin position="1"/>
        <end position="155"/>
    </location>
</feature>
<feature type="compositionally biased region" description="Polar residues" evidence="4">
    <location>
        <begin position="114"/>
        <end position="140"/>
    </location>
</feature>
<reference evidence="6" key="1">
    <citation type="submission" date="2020-12" db="EMBL/GenBank/DDBJ databases">
        <title>Neural signatures in transcriptome of heterophyid trematode Cryptocolyle lingua.</title>
        <authorList>
            <person name="Gorbushin A.M."/>
            <person name="Tolstenkov O."/>
        </authorList>
    </citation>
    <scope>NUCLEOTIDE SEQUENCE</scope>
</reference>
<feature type="domain" description="PDZ" evidence="5">
    <location>
        <begin position="258"/>
        <end position="344"/>
    </location>
</feature>
<dbReference type="Pfam" id="PF00595">
    <property type="entry name" value="PDZ"/>
    <property type="match status" value="5"/>
</dbReference>
<keyword evidence="3" id="KW-0677">Repeat</keyword>
<feature type="domain" description="PDZ" evidence="5">
    <location>
        <begin position="649"/>
        <end position="725"/>
    </location>
</feature>
<sequence>MKPHHHHHHSTSQQQQQPQRQQQSKRGIPETRAEEPEQSYRKHVVHKSKPVGSGSTKPTPKSISSSEQKTNLIDFSKVRSSKPSAGSSGKSEIFRDLIGRSKTGESSLPKGSWVASSSHPTGTIYHQSPSESTTNTTSDSQEPERHLPSTESSQGLPLFGRLTVELLKGDESNLGITVADGAESREPPTIANIRPGSVADRSDCLLVGDRLLSIESFHRRHAEVTARTTKAAGPWVRIEIEYELPDLPPVGCTVKHMLVDLDTRGEGAGLVIRGGWNRAASHIRPLTVMRIRENSMADFDGRIKPGDRILAINNIQTGRLSCDEAIKQIEASKSRLNLVVEYNVANFELDRNVSGAVMVEIEKPGNEDLGISLAPCHEVKTGQNAFFINYLRQGSIADRCGALFTGDRVEAIDDIHVEDLTLQEAMRRLKHNGLDRVRLQIVPNAISDPERQSTKPLTVRSTELPRTSQPTWSSPTSTTQRSRSRSKSHRSHGEAADTGPCVCNQDGGYMLMEFSPDISDASVPSLMTSKAELCRSEEVEVCLEPDDTLGYGFTLCAAGQGSTQDSQLIRFPVVDRVDIGGSAYKSGVIQEGDRVITINGHSTLNRTVEELNNEFLTPEAAQRRMSLRLTLVTQYSVADTVVPSAGVFDVKLVRRAANLGINLQASIKKQEGQPLLISKVIPGSVASRSGSINPGDILLAVNGVSLSSCSLAEAIRLLQSPTEEIVTLRVQKIGVSPPSPCSENLLVRSSPDTSNLFTRAIRYRRSDSVPEAELTKTLPIQCHELNVKQKYNTDGHLHGKELDASSAPQRPKSGGFKAPFLYQVEQVGTDRSTSSGQDDVHTPTVKSMTKSRTTSSSNEPSIKKHSDGPTKLKTPQANVDEIRRRLISSPEDLSQDEGITIVRVVLKRKSAECPWGITICGTDDASNAPVFIDSLNPGDPGATSGLLFPGDRILAINGSALNAGHTLTQAMRMLQRYPDRVILHLARPNQLPSESNRPDGSNDEDNGRDVPLDKHEPTGESKSDVNRRLSLKKVVAMSNFSRSFDSMTNSVGSGTAFTTASDMLPNSVTTPGNPLGSEGTRPKSATSVRTLQSGEVGKTTNATRMRTYSGVDPGATVQKQLGEPNGRSKSHEYFKKSDIQTKPSVSRLSPKAMTKPGDQSAGGIQSEPQSFGDWMFTEPGDGLSFGSETNEEDGAAYVLDHPEFYPAYTDYNEVDLINIQCPGCREAIINELRQQRLQASHRGRRHGEQMSHRHLRRRPQSQQRSAPSSTFDRTSAQVQKSTGPQNKFSDTEPPKATFFCPEQELNTKPGPSYWYASDLAPITRHSKSDSRINLAGNLDVELEQPSTTIPTPKPTRMRLKPTVTNDRPTEKPVAPQHRYTGAKPKLVGRHHIPTKHYDRRYRLEDFGTGGTAFSLDDPAIDSPVVQNATSLEERSNLAQQIGRPTGDPLDIGSTSAGKLRTQERGVWCTWIRLTKASPSDSYGIGVSEGISTRGIFVSAIRPNSSADRSGQLHLYDRILMVNDRLVEGLTCSEVVGLISRSDKFLDLLVQRRISRTKRSQPHGTQRQKVNAPRSHKLPGPNAGTSISPNRVAQTNLTVI</sequence>
<dbReference type="GO" id="GO:0098887">
    <property type="term" value="P:neurotransmitter receptor transport, endosome to postsynaptic membrane"/>
    <property type="evidence" value="ECO:0007669"/>
    <property type="project" value="TreeGrafter"/>
</dbReference>
<feature type="compositionally biased region" description="Low complexity" evidence="4">
    <location>
        <begin position="81"/>
        <end position="91"/>
    </location>
</feature>
<dbReference type="GO" id="GO:0005737">
    <property type="term" value="C:cytoplasm"/>
    <property type="evidence" value="ECO:0007669"/>
    <property type="project" value="UniProtKB-SubCell"/>
</dbReference>
<dbReference type="InterPro" id="IPR036034">
    <property type="entry name" value="PDZ_sf"/>
</dbReference>
<organism evidence="6">
    <name type="scientific">Cryptocotyle lingua</name>
    <dbReference type="NCBI Taxonomy" id="66766"/>
    <lineage>
        <taxon>Eukaryota</taxon>
        <taxon>Metazoa</taxon>
        <taxon>Spiralia</taxon>
        <taxon>Lophotrochozoa</taxon>
        <taxon>Platyhelminthes</taxon>
        <taxon>Trematoda</taxon>
        <taxon>Digenea</taxon>
        <taxon>Opisthorchiida</taxon>
        <taxon>Opisthorchiata</taxon>
        <taxon>Heterophyidae</taxon>
        <taxon>Cryptocotyle</taxon>
    </lineage>
</organism>
<feature type="compositionally biased region" description="Polar residues" evidence="4">
    <location>
        <begin position="1058"/>
        <end position="1072"/>
    </location>
</feature>
<feature type="region of interest" description="Disordered" evidence="4">
    <location>
        <begin position="1555"/>
        <end position="1590"/>
    </location>
</feature>
<feature type="region of interest" description="Disordered" evidence="4">
    <location>
        <begin position="796"/>
        <end position="816"/>
    </location>
</feature>
<proteinExistence type="evidence at transcript level"/>
<feature type="domain" description="PDZ" evidence="5">
    <location>
        <begin position="163"/>
        <end position="244"/>
    </location>
</feature>
<evidence type="ECO:0000256" key="4">
    <source>
        <dbReference type="SAM" id="MobiDB-lite"/>
    </source>
</evidence>
<protein>
    <submittedName>
        <fullName evidence="6">Glutamate receptor-interacting protein 1</fullName>
    </submittedName>
</protein>
<evidence type="ECO:0000256" key="3">
    <source>
        <dbReference type="ARBA" id="ARBA00022737"/>
    </source>
</evidence>
<evidence type="ECO:0000313" key="6">
    <source>
        <dbReference type="EMBL" id="QQY02593.1"/>
    </source>
</evidence>
<feature type="compositionally biased region" description="Polar residues" evidence="4">
    <location>
        <begin position="454"/>
        <end position="465"/>
    </location>
</feature>
<feature type="domain" description="PDZ" evidence="5">
    <location>
        <begin position="540"/>
        <end position="610"/>
    </location>
</feature>
<feature type="domain" description="PDZ" evidence="5">
    <location>
        <begin position="358"/>
        <end position="433"/>
    </location>
</feature>
<evidence type="ECO:0000256" key="1">
    <source>
        <dbReference type="ARBA" id="ARBA00004496"/>
    </source>
</evidence>
<feature type="compositionally biased region" description="Basic residues" evidence="4">
    <location>
        <begin position="1"/>
        <end position="10"/>
    </location>
</feature>
<evidence type="ECO:0000256" key="2">
    <source>
        <dbReference type="ARBA" id="ARBA00022490"/>
    </source>
</evidence>
<dbReference type="SMART" id="SM00228">
    <property type="entry name" value="PDZ"/>
    <property type="match status" value="7"/>
</dbReference>
<gene>
    <name evidence="6" type="primary">GRIP1</name>
</gene>
<feature type="compositionally biased region" description="Basic and acidic residues" evidence="4">
    <location>
        <begin position="861"/>
        <end position="870"/>
    </location>
</feature>
<feature type="domain" description="PDZ" evidence="5">
    <location>
        <begin position="1470"/>
        <end position="1553"/>
    </location>
</feature>
<name>A0A7U0TIC8_9TREM</name>
<dbReference type="EMBL" id="MW361215">
    <property type="protein sequence ID" value="QQY02593.1"/>
    <property type="molecule type" value="mRNA"/>
</dbReference>
<keyword evidence="2" id="KW-0963">Cytoplasm</keyword>
<feature type="region of interest" description="Disordered" evidence="4">
    <location>
        <begin position="1237"/>
        <end position="1294"/>
    </location>
</feature>
<feature type="compositionally biased region" description="Basic and acidic residues" evidence="4">
    <location>
        <begin position="1005"/>
        <end position="1026"/>
    </location>
</feature>
<feature type="region of interest" description="Disordered" evidence="4">
    <location>
        <begin position="1344"/>
        <end position="1376"/>
    </location>
</feature>
<comment type="subcellular location">
    <subcellularLocation>
        <location evidence="1">Cytoplasm</location>
    </subcellularLocation>
</comment>
<dbReference type="SUPFAM" id="SSF50156">
    <property type="entry name" value="PDZ domain-like"/>
    <property type="match status" value="7"/>
</dbReference>
<feature type="compositionally biased region" description="Basic and acidic residues" evidence="4">
    <location>
        <begin position="92"/>
        <end position="103"/>
    </location>
</feature>
<feature type="compositionally biased region" description="Basic and acidic residues" evidence="4">
    <location>
        <begin position="27"/>
        <end position="40"/>
    </location>
</feature>
<feature type="region of interest" description="Disordered" evidence="4">
    <location>
        <begin position="1106"/>
        <end position="1167"/>
    </location>
</feature>
<feature type="compositionally biased region" description="Polar residues" evidence="4">
    <location>
        <begin position="1270"/>
        <end position="1288"/>
    </location>
</feature>
<feature type="region of interest" description="Disordered" evidence="4">
    <location>
        <begin position="986"/>
        <end position="1026"/>
    </location>
</feature>
<dbReference type="Gene3D" id="2.30.42.10">
    <property type="match status" value="7"/>
</dbReference>
<dbReference type="PROSITE" id="PS50106">
    <property type="entry name" value="PDZ"/>
    <property type="match status" value="7"/>
</dbReference>
<feature type="region of interest" description="Disordered" evidence="4">
    <location>
        <begin position="445"/>
        <end position="499"/>
    </location>
</feature>
<feature type="compositionally biased region" description="Low complexity" evidence="4">
    <location>
        <begin position="466"/>
        <end position="481"/>
    </location>
</feature>
<dbReference type="PANTHER" id="PTHR46227:SF2">
    <property type="entry name" value="FI03335P"/>
    <property type="match status" value="1"/>
</dbReference>
<accession>A0A7U0TIC8</accession>
<feature type="compositionally biased region" description="Low complexity" evidence="4">
    <location>
        <begin position="1260"/>
        <end position="1269"/>
    </location>
</feature>
<feature type="compositionally biased region" description="Polar residues" evidence="4">
    <location>
        <begin position="990"/>
        <end position="999"/>
    </location>
</feature>
<feature type="compositionally biased region" description="Low complexity" evidence="4">
    <location>
        <begin position="53"/>
        <end position="66"/>
    </location>
</feature>
<dbReference type="InterPro" id="IPR001478">
    <property type="entry name" value="PDZ"/>
</dbReference>
<feature type="compositionally biased region" description="Low complexity" evidence="4">
    <location>
        <begin position="11"/>
        <end position="24"/>
    </location>
</feature>
<dbReference type="CDD" id="cd00136">
    <property type="entry name" value="PDZ_canonical"/>
    <property type="match status" value="2"/>
</dbReference>
<feature type="compositionally biased region" description="Low complexity" evidence="4">
    <location>
        <begin position="844"/>
        <end position="857"/>
    </location>
</feature>
<keyword evidence="6" id="KW-0675">Receptor</keyword>
<dbReference type="InterPro" id="IPR043545">
    <property type="entry name" value="GRIP1/2"/>
</dbReference>
<feature type="domain" description="PDZ" evidence="5">
    <location>
        <begin position="903"/>
        <end position="989"/>
    </location>
</feature>
<feature type="region of interest" description="Disordered" evidence="4">
    <location>
        <begin position="1058"/>
        <end position="1091"/>
    </location>
</feature>
<evidence type="ECO:0000259" key="5">
    <source>
        <dbReference type="PROSITE" id="PS50106"/>
    </source>
</evidence>